<evidence type="ECO:0000313" key="1">
    <source>
        <dbReference type="EMBL" id="RBP18163.1"/>
    </source>
</evidence>
<dbReference type="AlphaFoldDB" id="A0A366FU02"/>
<dbReference type="Proteomes" id="UP000253529">
    <property type="component" value="Unassembled WGS sequence"/>
</dbReference>
<organism evidence="1 2">
    <name type="scientific">Roseiarcus fermentans</name>
    <dbReference type="NCBI Taxonomy" id="1473586"/>
    <lineage>
        <taxon>Bacteria</taxon>
        <taxon>Pseudomonadati</taxon>
        <taxon>Pseudomonadota</taxon>
        <taxon>Alphaproteobacteria</taxon>
        <taxon>Hyphomicrobiales</taxon>
        <taxon>Roseiarcaceae</taxon>
        <taxon>Roseiarcus</taxon>
    </lineage>
</organism>
<proteinExistence type="predicted"/>
<reference evidence="1 2" key="1">
    <citation type="submission" date="2018-06" db="EMBL/GenBank/DDBJ databases">
        <title>Genomic Encyclopedia of Type Strains, Phase IV (KMG-IV): sequencing the most valuable type-strain genomes for metagenomic binning, comparative biology and taxonomic classification.</title>
        <authorList>
            <person name="Goeker M."/>
        </authorList>
    </citation>
    <scope>NUCLEOTIDE SEQUENCE [LARGE SCALE GENOMIC DNA]</scope>
    <source>
        <strain evidence="1 2">DSM 24875</strain>
    </source>
</reference>
<dbReference type="EMBL" id="QNRK01000001">
    <property type="protein sequence ID" value="RBP18163.1"/>
    <property type="molecule type" value="Genomic_DNA"/>
</dbReference>
<comment type="caution">
    <text evidence="1">The sequence shown here is derived from an EMBL/GenBank/DDBJ whole genome shotgun (WGS) entry which is preliminary data.</text>
</comment>
<gene>
    <name evidence="1" type="ORF">DFR50_101107</name>
</gene>
<evidence type="ECO:0000313" key="2">
    <source>
        <dbReference type="Proteomes" id="UP000253529"/>
    </source>
</evidence>
<protein>
    <submittedName>
        <fullName evidence="1">Uncharacterized protein</fullName>
    </submittedName>
</protein>
<name>A0A366FU02_9HYPH</name>
<accession>A0A366FU02</accession>
<sequence>MYGTWTPQQAEEWAQSRRLPPFAEVPDPAKFDPLQELYCTLSMALIWVASRDINNVREAWSEWWEVHKGWRENHPQGWTLGPLKRPTDHTTFERFPLDPRSACKQLWAAHITGKIVSTGINDETRIRRVIRQEEWCDLKSCDGYPPEVVYLYDDLCSNEWGRGFRRVLVSVDELVRAFPADEIVEGRDLQSVLREALADSPNLTFAEAFRIVRARGLKDKRDKIRDTVKYLGGIRKSGRRKAPS</sequence>
<keyword evidence="2" id="KW-1185">Reference proteome</keyword>